<dbReference type="EMBL" id="JBEZFP010000055">
    <property type="protein sequence ID" value="MEU8136083.1"/>
    <property type="molecule type" value="Genomic_DNA"/>
</dbReference>
<dbReference type="RefSeq" id="WP_358356332.1">
    <property type="nucleotide sequence ID" value="NZ_JBEZFP010000055.1"/>
</dbReference>
<evidence type="ECO:0000313" key="3">
    <source>
        <dbReference type="Proteomes" id="UP001551482"/>
    </source>
</evidence>
<organism evidence="2 3">
    <name type="scientific">Streptodolium elevatio</name>
    <dbReference type="NCBI Taxonomy" id="3157996"/>
    <lineage>
        <taxon>Bacteria</taxon>
        <taxon>Bacillati</taxon>
        <taxon>Actinomycetota</taxon>
        <taxon>Actinomycetes</taxon>
        <taxon>Kitasatosporales</taxon>
        <taxon>Streptomycetaceae</taxon>
        <taxon>Streptodolium</taxon>
    </lineage>
</organism>
<evidence type="ECO:0000313" key="2">
    <source>
        <dbReference type="EMBL" id="MEU8136083.1"/>
    </source>
</evidence>
<keyword evidence="3" id="KW-1185">Reference proteome</keyword>
<feature type="region of interest" description="Disordered" evidence="1">
    <location>
        <begin position="47"/>
        <end position="68"/>
    </location>
</feature>
<sequence length="253" mass="28641">MHTDDTPVCPRHTSRHGTPVWCTPCTDQIRTALVELPALHAELDQMYGTTPRRADRRATGNPPPMPRREFGLADEIARALDSWARLWADHLSENPPEKWNPLNDPVDISAKPIGLYTNRAELVWERLQQARAYHDLHHRSAPRPVLRPRIAARYLNAHRTNIDILATPGARPLGEHLQSLWSTARNAVPANQPQKPKTTHRRCTGVCEGCDSASLYRTSDDALIHCWQCPRTMTEDEYRAYAQRVKAVYSGAA</sequence>
<gene>
    <name evidence="2" type="ORF">AB0C36_21530</name>
</gene>
<comment type="caution">
    <text evidence="2">The sequence shown here is derived from an EMBL/GenBank/DDBJ whole genome shotgun (WGS) entry which is preliminary data.</text>
</comment>
<accession>A0ABV3DJZ0</accession>
<proteinExistence type="predicted"/>
<reference evidence="2 3" key="1">
    <citation type="submission" date="2024-06" db="EMBL/GenBank/DDBJ databases">
        <title>The Natural Products Discovery Center: Release of the First 8490 Sequenced Strains for Exploring Actinobacteria Biosynthetic Diversity.</title>
        <authorList>
            <person name="Kalkreuter E."/>
            <person name="Kautsar S.A."/>
            <person name="Yang D."/>
            <person name="Bader C.D."/>
            <person name="Teijaro C.N."/>
            <person name="Fluegel L."/>
            <person name="Davis C.M."/>
            <person name="Simpson J.R."/>
            <person name="Lauterbach L."/>
            <person name="Steele A.D."/>
            <person name="Gui C."/>
            <person name="Meng S."/>
            <person name="Li G."/>
            <person name="Viehrig K."/>
            <person name="Ye F."/>
            <person name="Su P."/>
            <person name="Kiefer A.F."/>
            <person name="Nichols A."/>
            <person name="Cepeda A.J."/>
            <person name="Yan W."/>
            <person name="Fan B."/>
            <person name="Jiang Y."/>
            <person name="Adhikari A."/>
            <person name="Zheng C.-J."/>
            <person name="Schuster L."/>
            <person name="Cowan T.M."/>
            <person name="Smanski M.J."/>
            <person name="Chevrette M.G."/>
            <person name="De Carvalho L.P.S."/>
            <person name="Shen B."/>
        </authorList>
    </citation>
    <scope>NUCLEOTIDE SEQUENCE [LARGE SCALE GENOMIC DNA]</scope>
    <source>
        <strain evidence="2 3">NPDC048946</strain>
    </source>
</reference>
<evidence type="ECO:0000256" key="1">
    <source>
        <dbReference type="SAM" id="MobiDB-lite"/>
    </source>
</evidence>
<name>A0ABV3DJZ0_9ACTN</name>
<protein>
    <submittedName>
        <fullName evidence="2">Uncharacterized protein</fullName>
    </submittedName>
</protein>
<dbReference type="Proteomes" id="UP001551482">
    <property type="component" value="Unassembled WGS sequence"/>
</dbReference>